<reference evidence="2 3" key="1">
    <citation type="journal article" date="2023" name="Hortic Res">
        <title>Pangenome of water caltrop reveals structural variations and asymmetric subgenome divergence after allopolyploidization.</title>
        <authorList>
            <person name="Zhang X."/>
            <person name="Chen Y."/>
            <person name="Wang L."/>
            <person name="Yuan Y."/>
            <person name="Fang M."/>
            <person name="Shi L."/>
            <person name="Lu R."/>
            <person name="Comes H.P."/>
            <person name="Ma Y."/>
            <person name="Chen Y."/>
            <person name="Huang G."/>
            <person name="Zhou Y."/>
            <person name="Zheng Z."/>
            <person name="Qiu Y."/>
        </authorList>
    </citation>
    <scope>NUCLEOTIDE SEQUENCE [LARGE SCALE GENOMIC DNA]</scope>
    <source>
        <tissue evidence="2">Roots</tissue>
    </source>
</reference>
<evidence type="ECO:0000313" key="3">
    <source>
        <dbReference type="Proteomes" id="UP001345219"/>
    </source>
</evidence>
<feature type="region of interest" description="Disordered" evidence="1">
    <location>
        <begin position="37"/>
        <end position="57"/>
    </location>
</feature>
<accession>A0AAN7H396</accession>
<dbReference type="AlphaFoldDB" id="A0AAN7H396"/>
<dbReference type="EMBL" id="JAXIOK010000019">
    <property type="protein sequence ID" value="KAK4748347.1"/>
    <property type="molecule type" value="Genomic_DNA"/>
</dbReference>
<evidence type="ECO:0000313" key="2">
    <source>
        <dbReference type="EMBL" id="KAK4748347.1"/>
    </source>
</evidence>
<proteinExistence type="predicted"/>
<gene>
    <name evidence="2" type="ORF">SAY87_014933</name>
</gene>
<comment type="caution">
    <text evidence="2">The sequence shown here is derived from an EMBL/GenBank/DDBJ whole genome shotgun (WGS) entry which is preliminary data.</text>
</comment>
<sequence length="57" mass="5938">MGNMIKGIHNQVNEVSINGAVAQIEKIKMGDNSPQILGDVRLDDNTSVGDGGRGVSS</sequence>
<organism evidence="2 3">
    <name type="scientific">Trapa incisa</name>
    <dbReference type="NCBI Taxonomy" id="236973"/>
    <lineage>
        <taxon>Eukaryota</taxon>
        <taxon>Viridiplantae</taxon>
        <taxon>Streptophyta</taxon>
        <taxon>Embryophyta</taxon>
        <taxon>Tracheophyta</taxon>
        <taxon>Spermatophyta</taxon>
        <taxon>Magnoliopsida</taxon>
        <taxon>eudicotyledons</taxon>
        <taxon>Gunneridae</taxon>
        <taxon>Pentapetalae</taxon>
        <taxon>rosids</taxon>
        <taxon>malvids</taxon>
        <taxon>Myrtales</taxon>
        <taxon>Lythraceae</taxon>
        <taxon>Trapa</taxon>
    </lineage>
</organism>
<dbReference type="Proteomes" id="UP001345219">
    <property type="component" value="Chromosome 12"/>
</dbReference>
<keyword evidence="3" id="KW-1185">Reference proteome</keyword>
<evidence type="ECO:0000256" key="1">
    <source>
        <dbReference type="SAM" id="MobiDB-lite"/>
    </source>
</evidence>
<name>A0AAN7H396_9MYRT</name>
<protein>
    <submittedName>
        <fullName evidence="2">Uncharacterized protein</fullName>
    </submittedName>
</protein>